<organism evidence="6 7">
    <name type="scientific">Nocardioides aestuarii</name>
    <dbReference type="NCBI Taxonomy" id="252231"/>
    <lineage>
        <taxon>Bacteria</taxon>
        <taxon>Bacillati</taxon>
        <taxon>Actinomycetota</taxon>
        <taxon>Actinomycetes</taxon>
        <taxon>Propionibacteriales</taxon>
        <taxon>Nocardioidaceae</taxon>
        <taxon>Nocardioides</taxon>
    </lineage>
</organism>
<evidence type="ECO:0000313" key="7">
    <source>
        <dbReference type="Proteomes" id="UP001597351"/>
    </source>
</evidence>
<dbReference type="PROSITE" id="PS00523">
    <property type="entry name" value="SULFATASE_1"/>
    <property type="match status" value="1"/>
</dbReference>
<keyword evidence="4" id="KW-0325">Glycoprotein</keyword>
<keyword evidence="2" id="KW-0732">Signal</keyword>
<dbReference type="Proteomes" id="UP001597351">
    <property type="component" value="Unassembled WGS sequence"/>
</dbReference>
<dbReference type="CDD" id="cd16031">
    <property type="entry name" value="G6S_like"/>
    <property type="match status" value="1"/>
</dbReference>
<feature type="domain" description="Sulfatase N-terminal" evidence="5">
    <location>
        <begin position="11"/>
        <end position="357"/>
    </location>
</feature>
<sequence>MAVGDAGARRPNILLVVADDHAANAVGCYGGPHAVTPRIDTLARDGMRFTECGCTNSLCAPSRAAILTGTYNHVNGVTTLSTEFDARQPAFPGLLRDAGYRTALIGKWHLGHGGEHDPQGFDHWEVLPDQGDYHDPTFLTMDGGSHVRGGYATDLITDLSLDWLRSVEDDGPDRAPWCLLVQHKAPHRPWEPAERHADLTFESAGGQPETFRDDYSERASAARGARMRVGRDLTREDLKADAPVARETDPAAYADWALERYLTDYLRCVVAVDEGVGRLLDHLDETGQADDTVVVYTSDQGFFLGEHGWYDKRFMYAESLQMPLLVRYPPLVAAGSESDALVLNVDFAQTFLQLAGVPALDRMQGRSMVPLLAGTTAVEAGWREETYYRYWEHLDGSHHVAAHRGVRTRTRKLVHYYGSGCDQPGASSEATAEEWELFDLERDPRELRSVHDDPAYADDLARLRTALDDLARDLGDTVPTTTA</sequence>
<protein>
    <submittedName>
        <fullName evidence="6">Sulfatase</fullName>
    </submittedName>
</protein>
<gene>
    <name evidence="6" type="ORF">ACFSDE_00790</name>
</gene>
<dbReference type="Pfam" id="PF00884">
    <property type="entry name" value="Sulfatase"/>
    <property type="match status" value="1"/>
</dbReference>
<dbReference type="InterPro" id="IPR024607">
    <property type="entry name" value="Sulfatase_CS"/>
</dbReference>
<evidence type="ECO:0000256" key="4">
    <source>
        <dbReference type="ARBA" id="ARBA00023180"/>
    </source>
</evidence>
<evidence type="ECO:0000256" key="2">
    <source>
        <dbReference type="ARBA" id="ARBA00022729"/>
    </source>
</evidence>
<dbReference type="InterPro" id="IPR000917">
    <property type="entry name" value="Sulfatase_N"/>
</dbReference>
<keyword evidence="7" id="KW-1185">Reference proteome</keyword>
<accession>A0ABW4TG69</accession>
<proteinExistence type="inferred from homology"/>
<evidence type="ECO:0000256" key="3">
    <source>
        <dbReference type="ARBA" id="ARBA00022801"/>
    </source>
</evidence>
<comment type="similarity">
    <text evidence="1">Belongs to the sulfatase family.</text>
</comment>
<evidence type="ECO:0000259" key="5">
    <source>
        <dbReference type="Pfam" id="PF00884"/>
    </source>
</evidence>
<dbReference type="PANTHER" id="PTHR43108">
    <property type="entry name" value="N-ACETYLGLUCOSAMINE-6-SULFATASE FAMILY MEMBER"/>
    <property type="match status" value="1"/>
</dbReference>
<dbReference type="PROSITE" id="PS00149">
    <property type="entry name" value="SULFATASE_2"/>
    <property type="match status" value="1"/>
</dbReference>
<name>A0ABW4TG69_9ACTN</name>
<keyword evidence="3" id="KW-0378">Hydrolase</keyword>
<comment type="caution">
    <text evidence="6">The sequence shown here is derived from an EMBL/GenBank/DDBJ whole genome shotgun (WGS) entry which is preliminary data.</text>
</comment>
<reference evidence="7" key="1">
    <citation type="journal article" date="2019" name="Int. J. Syst. Evol. Microbiol.">
        <title>The Global Catalogue of Microorganisms (GCM) 10K type strain sequencing project: providing services to taxonomists for standard genome sequencing and annotation.</title>
        <authorList>
            <consortium name="The Broad Institute Genomics Platform"/>
            <consortium name="The Broad Institute Genome Sequencing Center for Infectious Disease"/>
            <person name="Wu L."/>
            <person name="Ma J."/>
        </authorList>
    </citation>
    <scope>NUCLEOTIDE SEQUENCE [LARGE SCALE GENOMIC DNA]</scope>
    <source>
        <strain evidence="7">CGMCC 1.12477</strain>
    </source>
</reference>
<evidence type="ECO:0000313" key="6">
    <source>
        <dbReference type="EMBL" id="MFD1945313.1"/>
    </source>
</evidence>
<dbReference type="RefSeq" id="WP_343915796.1">
    <property type="nucleotide sequence ID" value="NZ_BAAAJT010000002.1"/>
</dbReference>
<dbReference type="Gene3D" id="3.40.720.10">
    <property type="entry name" value="Alkaline Phosphatase, subunit A"/>
    <property type="match status" value="1"/>
</dbReference>
<dbReference type="PANTHER" id="PTHR43108:SF6">
    <property type="entry name" value="N-SULPHOGLUCOSAMINE SULPHOHYDROLASE"/>
    <property type="match status" value="1"/>
</dbReference>
<dbReference type="InterPro" id="IPR017850">
    <property type="entry name" value="Alkaline_phosphatase_core_sf"/>
</dbReference>
<dbReference type="EMBL" id="JBHUGD010000001">
    <property type="protein sequence ID" value="MFD1945313.1"/>
    <property type="molecule type" value="Genomic_DNA"/>
</dbReference>
<evidence type="ECO:0000256" key="1">
    <source>
        <dbReference type="ARBA" id="ARBA00008779"/>
    </source>
</evidence>
<dbReference type="SUPFAM" id="SSF53649">
    <property type="entry name" value="Alkaline phosphatase-like"/>
    <property type="match status" value="1"/>
</dbReference>